<feature type="domain" description="CAF1B/HIR1 beta-propeller" evidence="13">
    <location>
        <begin position="60"/>
        <end position="298"/>
    </location>
</feature>
<dbReference type="PROSITE" id="PS50082">
    <property type="entry name" value="WD_REPEATS_2"/>
    <property type="match status" value="3"/>
</dbReference>
<dbReference type="Pfam" id="PF24105">
    <property type="entry name" value="Beta-prop_CAF1B_HIR1"/>
    <property type="match status" value="1"/>
</dbReference>
<evidence type="ECO:0000256" key="11">
    <source>
        <dbReference type="SAM" id="MobiDB-lite"/>
    </source>
</evidence>
<dbReference type="PROSITE" id="PS50294">
    <property type="entry name" value="WD_REPEATS_REGION"/>
    <property type="match status" value="3"/>
</dbReference>
<reference evidence="15 16" key="1">
    <citation type="submission" date="2019-03" db="EMBL/GenBank/DDBJ databases">
        <authorList>
            <person name="Gaulin E."/>
            <person name="Dumas B."/>
        </authorList>
    </citation>
    <scope>NUCLEOTIDE SEQUENCE [LARGE SCALE GENOMIC DNA]</scope>
    <source>
        <strain evidence="15">CBS 568.67</strain>
    </source>
</reference>
<evidence type="ECO:0000256" key="10">
    <source>
        <dbReference type="RuleBase" id="RU364014"/>
    </source>
</evidence>
<keyword evidence="8 10" id="KW-0539">Nucleus</keyword>
<protein>
    <recommendedName>
        <fullName evidence="10">Protein HIRA</fullName>
    </recommendedName>
</protein>
<reference evidence="14" key="2">
    <citation type="submission" date="2019-06" db="EMBL/GenBank/DDBJ databases">
        <title>Genomics analysis of Aphanomyces spp. identifies a new class of oomycete effector associated with host adaptation.</title>
        <authorList>
            <person name="Gaulin E."/>
        </authorList>
    </citation>
    <scope>NUCLEOTIDE SEQUENCE</scope>
    <source>
        <strain evidence="14">CBS 578.67</strain>
    </source>
</reference>
<gene>
    <name evidence="15" type="primary">Aste57867_11295</name>
    <name evidence="14" type="ORF">As57867_011253</name>
    <name evidence="15" type="ORF">ASTE57867_11295</name>
</gene>
<evidence type="ECO:0000256" key="8">
    <source>
        <dbReference type="ARBA" id="ARBA00023242"/>
    </source>
</evidence>
<evidence type="ECO:0000259" key="12">
    <source>
        <dbReference type="Pfam" id="PF07569"/>
    </source>
</evidence>
<keyword evidence="6 10" id="KW-0805">Transcription regulation</keyword>
<dbReference type="CDD" id="cd00200">
    <property type="entry name" value="WD40"/>
    <property type="match status" value="1"/>
</dbReference>
<dbReference type="OrthoDB" id="1741719at2759"/>
<dbReference type="GO" id="GO:0006338">
    <property type="term" value="P:chromatin remodeling"/>
    <property type="evidence" value="ECO:0007669"/>
    <property type="project" value="InterPro"/>
</dbReference>
<dbReference type="InterPro" id="IPR031120">
    <property type="entry name" value="HIR1-like"/>
</dbReference>
<keyword evidence="7 10" id="KW-0804">Transcription</keyword>
<dbReference type="InterPro" id="IPR036322">
    <property type="entry name" value="WD40_repeat_dom_sf"/>
</dbReference>
<dbReference type="Gene3D" id="2.130.10.10">
    <property type="entry name" value="YVTN repeat-like/Quinoprotein amine dehydrogenase"/>
    <property type="match status" value="2"/>
</dbReference>
<dbReference type="GO" id="GO:0000417">
    <property type="term" value="C:HIR complex"/>
    <property type="evidence" value="ECO:0007669"/>
    <property type="project" value="TreeGrafter"/>
</dbReference>
<feature type="repeat" description="WD" evidence="9">
    <location>
        <begin position="96"/>
        <end position="137"/>
    </location>
</feature>
<evidence type="ECO:0000256" key="1">
    <source>
        <dbReference type="ARBA" id="ARBA00004123"/>
    </source>
</evidence>
<dbReference type="GO" id="GO:0000785">
    <property type="term" value="C:chromatin"/>
    <property type="evidence" value="ECO:0007669"/>
    <property type="project" value="TreeGrafter"/>
</dbReference>
<evidence type="ECO:0000256" key="7">
    <source>
        <dbReference type="ARBA" id="ARBA00023163"/>
    </source>
</evidence>
<dbReference type="EMBL" id="VJMH01005270">
    <property type="protein sequence ID" value="KAF0698047.1"/>
    <property type="molecule type" value="Genomic_DNA"/>
</dbReference>
<dbReference type="GO" id="GO:0031491">
    <property type="term" value="F:nucleosome binding"/>
    <property type="evidence" value="ECO:0007669"/>
    <property type="project" value="TreeGrafter"/>
</dbReference>
<evidence type="ECO:0000313" key="14">
    <source>
        <dbReference type="EMBL" id="KAF0698047.1"/>
    </source>
</evidence>
<evidence type="ECO:0000256" key="9">
    <source>
        <dbReference type="PROSITE-ProRule" id="PRU00221"/>
    </source>
</evidence>
<dbReference type="PANTHER" id="PTHR13831">
    <property type="entry name" value="MEMBER OF THE HIR1 FAMILY OF WD-REPEAT PROTEINS"/>
    <property type="match status" value="1"/>
</dbReference>
<feature type="repeat" description="WD" evidence="9">
    <location>
        <begin position="203"/>
        <end position="244"/>
    </location>
</feature>
<feature type="domain" description="Protein HIRA-like C-terminal" evidence="12">
    <location>
        <begin position="637"/>
        <end position="843"/>
    </location>
</feature>
<evidence type="ECO:0000256" key="3">
    <source>
        <dbReference type="ARBA" id="ARBA00022574"/>
    </source>
</evidence>
<dbReference type="Proteomes" id="UP000332933">
    <property type="component" value="Unassembled WGS sequence"/>
</dbReference>
<feature type="region of interest" description="Disordered" evidence="11">
    <location>
        <begin position="497"/>
        <end position="530"/>
    </location>
</feature>
<evidence type="ECO:0000313" key="15">
    <source>
        <dbReference type="EMBL" id="VFT88157.1"/>
    </source>
</evidence>
<dbReference type="SUPFAM" id="SSF50978">
    <property type="entry name" value="WD40 repeat-like"/>
    <property type="match status" value="1"/>
</dbReference>
<dbReference type="SMART" id="SM00320">
    <property type="entry name" value="WD40"/>
    <property type="match status" value="4"/>
</dbReference>
<dbReference type="PANTHER" id="PTHR13831:SF0">
    <property type="entry name" value="PROTEIN HIRA"/>
    <property type="match status" value="1"/>
</dbReference>
<evidence type="ECO:0000259" key="13">
    <source>
        <dbReference type="Pfam" id="PF24105"/>
    </source>
</evidence>
<evidence type="ECO:0000256" key="2">
    <source>
        <dbReference type="ARBA" id="ARBA00007306"/>
    </source>
</evidence>
<feature type="compositionally biased region" description="Low complexity" evidence="11">
    <location>
        <begin position="446"/>
        <end position="459"/>
    </location>
</feature>
<evidence type="ECO:0000256" key="6">
    <source>
        <dbReference type="ARBA" id="ARBA00023015"/>
    </source>
</evidence>
<dbReference type="InterPro" id="IPR011494">
    <property type="entry name" value="HIRA-like_C"/>
</dbReference>
<evidence type="ECO:0000313" key="16">
    <source>
        <dbReference type="Proteomes" id="UP000332933"/>
    </source>
</evidence>
<dbReference type="InterPro" id="IPR001680">
    <property type="entry name" value="WD40_rpt"/>
</dbReference>
<comment type="subcellular location">
    <subcellularLocation>
        <location evidence="1 10">Nucleus</location>
    </subcellularLocation>
</comment>
<proteinExistence type="inferred from homology"/>
<dbReference type="EMBL" id="CAADRA010005291">
    <property type="protein sequence ID" value="VFT88157.1"/>
    <property type="molecule type" value="Genomic_DNA"/>
</dbReference>
<keyword evidence="4 10" id="KW-0677">Repeat</keyword>
<feature type="region of interest" description="Disordered" evidence="11">
    <location>
        <begin position="436"/>
        <end position="485"/>
    </location>
</feature>
<dbReference type="Pfam" id="PF07569">
    <property type="entry name" value="Hira"/>
    <property type="match status" value="1"/>
</dbReference>
<dbReference type="GO" id="GO:0005634">
    <property type="term" value="C:nucleus"/>
    <property type="evidence" value="ECO:0007669"/>
    <property type="project" value="UniProtKB-SubCell"/>
</dbReference>
<comment type="function">
    <text evidence="10">Required for replication-independent chromatin assembly and for the periodic repression of histone gene transcription during the cell cycle.</text>
</comment>
<comment type="similarity">
    <text evidence="2 10">Belongs to the WD repeat HIR1 family.</text>
</comment>
<keyword evidence="3 9" id="KW-0853">WD repeat</keyword>
<organism evidence="15 16">
    <name type="scientific">Aphanomyces stellatus</name>
    <dbReference type="NCBI Taxonomy" id="120398"/>
    <lineage>
        <taxon>Eukaryota</taxon>
        <taxon>Sar</taxon>
        <taxon>Stramenopiles</taxon>
        <taxon>Oomycota</taxon>
        <taxon>Saprolegniomycetes</taxon>
        <taxon>Saprolegniales</taxon>
        <taxon>Verrucalvaceae</taxon>
        <taxon>Aphanomyces</taxon>
    </lineage>
</organism>
<keyword evidence="16" id="KW-1185">Reference proteome</keyword>
<evidence type="ECO:0000256" key="5">
    <source>
        <dbReference type="ARBA" id="ARBA00022853"/>
    </source>
</evidence>
<dbReference type="InterPro" id="IPR055410">
    <property type="entry name" value="Beta-prop_CAF1B_HIR1"/>
</dbReference>
<dbReference type="GO" id="GO:0006355">
    <property type="term" value="P:regulation of DNA-templated transcription"/>
    <property type="evidence" value="ECO:0007669"/>
    <property type="project" value="InterPro"/>
</dbReference>
<accession>A0A485KT44</accession>
<feature type="repeat" description="WD" evidence="9">
    <location>
        <begin position="156"/>
        <end position="197"/>
    </location>
</feature>
<keyword evidence="5 10" id="KW-0156">Chromatin regulator</keyword>
<keyword evidence="10" id="KW-0678">Repressor</keyword>
<dbReference type="InterPro" id="IPR015943">
    <property type="entry name" value="WD40/YVTN_repeat-like_dom_sf"/>
</dbReference>
<dbReference type="AlphaFoldDB" id="A0A485KT44"/>
<dbReference type="GO" id="GO:0006351">
    <property type="term" value="P:DNA-templated transcription"/>
    <property type="evidence" value="ECO:0007669"/>
    <property type="project" value="InterPro"/>
</dbReference>
<sequence>MSGDGAGGVDVAEKHPLDSWCSAYSRSRRARRRSIVHAATGCAIRDSAEDCAIYGIDAHPNKLKFATAGGDNCVKIWSLETVPEKEGPGFELLATLASHEQAVNCVRWSHNGRYLASGSDDHLVLLYELQEGPPAPVPFGSNLVPNKEKWVRCAMLKNHTMDVQDVAWSPDDRMLATCSIDNTILIWSMDQISSIMTHPIHHLTGHNGWVKGVAWDPVGKYLSSAGEDKSIIMWRVDTWEMEEKVEAPFEQGTTTSHFRRLSWAPDGSVVCGTHAYKNKQNVAALLKRKSWENNVNFVGHQGVVTTARFNPRLLAKSAHKEFACCALGGDDCTVTVWLADVSRPLAVVKKCFDSSFTADELGNPITPQQQSRLLQQRYGSLAGLTTGSTLIENSVQLELEGQQKQASLDKLAKRMTPSNAQTLDGSAATETAFTLVARPKAKKDSTTTPTTNSTTDVAAPAPPAAPTSSGVTMLTARPKTKKPDEAKVVATLVAKPKPPAIVDESHSPQVKRKRIEPKQKPSSSAPPPASNLLVYVPVPAASIVIDTCSLPETEAGSVPEIPTRPTFSIALKSTEKTLECKNVEEGAVVYASLSCIEAGTVVWMDRLPGHVVCMTGNQAFCAVGTNAGHLYILSPLGRRLFPCIALGYNFAGMECSAQASPYLLVISANGDLKTWNVEAKKCAVATTVCGMTTHKATLIRSLVTTTGQPIVTLAVAGAQSSLLHSFTYDLPMQCWMRVADDTFAYSDFQTHLSSDAVVSSEIPVGTLRRLQNASSHSRSAKTMLAGMNNSIIQHHVTRTHLEHQVAASLALQSSVEYLHWLKVYVRHLSHDGDILHLEEICKDFLGPPSAIDSTDEWSSHVLDSPKRDVLRTVVLPQMASNRVLQRLVQKYKLMLDEVLQEEQRELRRRHEQS</sequence>
<evidence type="ECO:0000256" key="4">
    <source>
        <dbReference type="ARBA" id="ARBA00022737"/>
    </source>
</evidence>
<name>A0A485KT44_9STRA</name>